<proteinExistence type="predicted"/>
<organism evidence="3 4">
    <name type="scientific">Elysia marginata</name>
    <dbReference type="NCBI Taxonomy" id="1093978"/>
    <lineage>
        <taxon>Eukaryota</taxon>
        <taxon>Metazoa</taxon>
        <taxon>Spiralia</taxon>
        <taxon>Lophotrochozoa</taxon>
        <taxon>Mollusca</taxon>
        <taxon>Gastropoda</taxon>
        <taxon>Heterobranchia</taxon>
        <taxon>Euthyneura</taxon>
        <taxon>Panpulmonata</taxon>
        <taxon>Sacoglossa</taxon>
        <taxon>Placobranchoidea</taxon>
        <taxon>Plakobranchidae</taxon>
        <taxon>Elysia</taxon>
    </lineage>
</organism>
<keyword evidence="1" id="KW-0732">Signal</keyword>
<comment type="caution">
    <text evidence="3">The sequence shown here is derived from an EMBL/GenBank/DDBJ whole genome shotgun (WGS) entry which is preliminary data.</text>
</comment>
<dbReference type="InterPro" id="IPR050373">
    <property type="entry name" value="Fibrinogen_C-term_domain"/>
</dbReference>
<dbReference type="InterPro" id="IPR002181">
    <property type="entry name" value="Fibrinogen_a/b/g_C_dom"/>
</dbReference>
<feature type="signal peptide" evidence="1">
    <location>
        <begin position="1"/>
        <end position="20"/>
    </location>
</feature>
<evidence type="ECO:0000259" key="2">
    <source>
        <dbReference type="PROSITE" id="PS51406"/>
    </source>
</evidence>
<dbReference type="SMART" id="SM00186">
    <property type="entry name" value="FBG"/>
    <property type="match status" value="1"/>
</dbReference>
<dbReference type="SUPFAM" id="SSF56496">
    <property type="entry name" value="Fibrinogen C-terminal domain-like"/>
    <property type="match status" value="1"/>
</dbReference>
<dbReference type="Gene3D" id="4.10.530.10">
    <property type="entry name" value="Gamma-fibrinogen Carboxyl Terminal Fragment, domain 2"/>
    <property type="match status" value="1"/>
</dbReference>
<feature type="non-terminal residue" evidence="3">
    <location>
        <position position="516"/>
    </location>
</feature>
<dbReference type="Gene3D" id="1.20.120.20">
    <property type="entry name" value="Apolipoprotein"/>
    <property type="match status" value="1"/>
</dbReference>
<dbReference type="PROSITE" id="PS51406">
    <property type="entry name" value="FIBRINOGEN_C_2"/>
    <property type="match status" value="1"/>
</dbReference>
<feature type="domain" description="Fibrinogen C-terminal" evidence="2">
    <location>
        <begin position="347"/>
        <end position="516"/>
    </location>
</feature>
<name>A0AAV4H3L0_9GAST</name>
<dbReference type="InterPro" id="IPR014716">
    <property type="entry name" value="Fibrinogen_a/b/g_C_1"/>
</dbReference>
<dbReference type="InterPro" id="IPR036056">
    <property type="entry name" value="Fibrinogen-like_C"/>
</dbReference>
<gene>
    <name evidence="3" type="ORF">ElyMa_004321000</name>
</gene>
<feature type="chain" id="PRO_5043629655" evidence="1">
    <location>
        <begin position="21"/>
        <end position="516"/>
    </location>
</feature>
<dbReference type="AlphaFoldDB" id="A0AAV4H3L0"/>
<evidence type="ECO:0000313" key="4">
    <source>
        <dbReference type="Proteomes" id="UP000762676"/>
    </source>
</evidence>
<accession>A0AAV4H3L0</accession>
<evidence type="ECO:0000256" key="1">
    <source>
        <dbReference type="SAM" id="SignalP"/>
    </source>
</evidence>
<dbReference type="Gene3D" id="3.90.215.10">
    <property type="entry name" value="Gamma Fibrinogen, chain A, domain 1"/>
    <property type="match status" value="1"/>
</dbReference>
<protein>
    <submittedName>
        <fullName evidence="3">Ficolin-1</fullName>
    </submittedName>
</protein>
<dbReference type="Proteomes" id="UP000762676">
    <property type="component" value="Unassembled WGS sequence"/>
</dbReference>
<dbReference type="PANTHER" id="PTHR19143">
    <property type="entry name" value="FIBRINOGEN/TENASCIN/ANGIOPOEITIN"/>
    <property type="match status" value="1"/>
</dbReference>
<dbReference type="GO" id="GO:0005615">
    <property type="term" value="C:extracellular space"/>
    <property type="evidence" value="ECO:0007669"/>
    <property type="project" value="TreeGrafter"/>
</dbReference>
<sequence length="516" mass="58404">MDRTLCIATIWLCFVAHCSGVELTFNPGPLNTCGILTCKEDINVMGSSTSGKDQDGSRISFKRVLSLSLIKMASNNAEGQRDSILATVSSQTSRIKKDSDGMKVVGLLEPGRASLTVELLKVEDCKANFVCRVLGVDKQERKAVSSLKLVQQNDQKVNSASLAQTAPLQMLNLIKQFISGLENRVGDKLMSIESRIEDKLESTINTIEELRKDLISRSRAFENRIEDRVRELQRYLTTRSDSFKDHIYQKLDWFENRIEDKIDSSKNDRYKPVQINTQIQKQLVESIDGMIERFQKEQRQFMENICQQSEQPINRTAPPLLNLVNEASDSPISNGQADAVTKSEEQSVVVTEKQTCYKGMKNSLDQTNERYVEMAYDSIHKDILCDTETDGGGWIVIQIFIVTGLTTRTVNGFGNLRGDFWLGNDAIHNLTSKEDCELRIDLVIDNEDFYAKYRLEVGDHSGTLDVLDTANALSRYNGQGFSTHDRDNDRSSDNLAVKYHGAWWYGTKKFNWINLN</sequence>
<evidence type="ECO:0000313" key="3">
    <source>
        <dbReference type="EMBL" id="GFR91130.1"/>
    </source>
</evidence>
<keyword evidence="4" id="KW-1185">Reference proteome</keyword>
<dbReference type="Pfam" id="PF00147">
    <property type="entry name" value="Fibrinogen_C"/>
    <property type="match status" value="1"/>
</dbReference>
<dbReference type="EMBL" id="BMAT01008707">
    <property type="protein sequence ID" value="GFR91130.1"/>
    <property type="molecule type" value="Genomic_DNA"/>
</dbReference>
<reference evidence="3 4" key="1">
    <citation type="journal article" date="2021" name="Elife">
        <title>Chloroplast acquisition without the gene transfer in kleptoplastic sea slugs, Plakobranchus ocellatus.</title>
        <authorList>
            <person name="Maeda T."/>
            <person name="Takahashi S."/>
            <person name="Yoshida T."/>
            <person name="Shimamura S."/>
            <person name="Takaki Y."/>
            <person name="Nagai Y."/>
            <person name="Toyoda A."/>
            <person name="Suzuki Y."/>
            <person name="Arimoto A."/>
            <person name="Ishii H."/>
            <person name="Satoh N."/>
            <person name="Nishiyama T."/>
            <person name="Hasebe M."/>
            <person name="Maruyama T."/>
            <person name="Minagawa J."/>
            <person name="Obokata J."/>
            <person name="Shigenobu S."/>
        </authorList>
    </citation>
    <scope>NUCLEOTIDE SEQUENCE [LARGE SCALE GENOMIC DNA]</scope>
</reference>